<proteinExistence type="predicted"/>
<dbReference type="GO" id="GO:0003723">
    <property type="term" value="F:RNA binding"/>
    <property type="evidence" value="ECO:0007669"/>
    <property type="project" value="InterPro"/>
</dbReference>
<dbReference type="SMR" id="A0A6C1DVH7"/>
<dbReference type="GO" id="GO:0042254">
    <property type="term" value="P:ribosome biogenesis"/>
    <property type="evidence" value="ECO:0007669"/>
    <property type="project" value="UniProtKB-ARBA"/>
</dbReference>
<sequence>MVESNDIIKSGLAEKALKALILQCEENPSLKNDKDIHIIINMGKKMGINRDNIPRIIPLTKYKLFKPRDLNILLITKDPSALYRETLTKDEHTSELFKEIISVKNLRRRFKGSKLTQLYKDFDLVVADYRVHHLLPEVLGSRFYHGSKKLPYMIRMSKEVKLKRQQMVEKCDPIYVRAQLRSICKNTSYIPNNDNCLSVRVGYIQKHSIPEILQNIQDTINFLTDKSKRPQGGVIKGGIISIFVKTSNSTSLPIYQFSEAKENQKNEDLSDIKL</sequence>
<dbReference type="OrthoDB" id="10251727at2759"/>
<protein>
    <submittedName>
        <fullName evidence="1">Subunit of U3-containing 90S preribosome complex</fullName>
    </submittedName>
</protein>
<dbReference type="InterPro" id="IPR028364">
    <property type="entry name" value="Ribosomal_uL1/biogenesis"/>
</dbReference>
<organism evidence="1 2">
    <name type="scientific">Saccharomyces pastorianus</name>
    <name type="common">Lager yeast</name>
    <name type="synonym">Saccharomyces cerevisiae x Saccharomyces eubayanus</name>
    <dbReference type="NCBI Taxonomy" id="27292"/>
    <lineage>
        <taxon>Eukaryota</taxon>
        <taxon>Fungi</taxon>
        <taxon>Dikarya</taxon>
        <taxon>Ascomycota</taxon>
        <taxon>Saccharomycotina</taxon>
        <taxon>Saccharomycetes</taxon>
        <taxon>Saccharomycetales</taxon>
        <taxon>Saccharomycetaceae</taxon>
        <taxon>Saccharomyces</taxon>
    </lineage>
</organism>
<dbReference type="SUPFAM" id="SSF56808">
    <property type="entry name" value="Ribosomal protein L1"/>
    <property type="match status" value="1"/>
</dbReference>
<name>A0A6C1DVH7_SACPS</name>
<evidence type="ECO:0000313" key="1">
    <source>
        <dbReference type="EMBL" id="QID80879.1"/>
    </source>
</evidence>
<evidence type="ECO:0000313" key="2">
    <source>
        <dbReference type="Proteomes" id="UP000501346"/>
    </source>
</evidence>
<dbReference type="Proteomes" id="UP000501346">
    <property type="component" value="Chromosome ScXI"/>
</dbReference>
<dbReference type="EMBL" id="CP048992">
    <property type="protein sequence ID" value="QID80879.1"/>
    <property type="molecule type" value="Genomic_DNA"/>
</dbReference>
<dbReference type="PANTHER" id="PTHR23105">
    <property type="entry name" value="RIBOSOMAL PROTEIN L7AE FAMILY MEMBER"/>
    <property type="match status" value="1"/>
</dbReference>
<dbReference type="InterPro" id="IPR023674">
    <property type="entry name" value="Ribosomal_uL1-like"/>
</dbReference>
<reference evidence="1 2" key="1">
    <citation type="journal article" date="2019" name="BMC Genomics">
        <title>Chromosome level assembly and comparative genome analysis confirm lager-brewing yeasts originated from a single hybridization.</title>
        <authorList>
            <person name="Salazar A.N."/>
            <person name="Gorter de Vries A.R."/>
            <person name="van den Broek M."/>
            <person name="Brouwers N."/>
            <person name="de la Torre Cortes P."/>
            <person name="Kuijpers N.G.A."/>
            <person name="Daran J.G."/>
            <person name="Abeel T."/>
        </authorList>
    </citation>
    <scope>NUCLEOTIDE SEQUENCE [LARGE SCALE GENOMIC DNA]</scope>
    <source>
        <strain evidence="1 2">CBS 1483</strain>
    </source>
</reference>
<dbReference type="AlphaFoldDB" id="A0A6C1DVH7"/>
<dbReference type="Pfam" id="PF00687">
    <property type="entry name" value="Ribosomal_L1"/>
    <property type="match status" value="1"/>
</dbReference>
<dbReference type="GO" id="GO:1990904">
    <property type="term" value="C:ribonucleoprotein complex"/>
    <property type="evidence" value="ECO:0007669"/>
    <property type="project" value="UniProtKB-ARBA"/>
</dbReference>
<accession>A0A6C1DVH7</accession>
<gene>
    <name evidence="1" type="primary">UTP30_1</name>
    <name evidence="1" type="ORF">GRS66_003233</name>
</gene>
<keyword evidence="2" id="KW-1185">Reference proteome</keyword>
<dbReference type="InterPro" id="IPR050257">
    <property type="entry name" value="eL8/uL1-like"/>
</dbReference>